<comment type="caution">
    <text evidence="1">The sequence shown here is derived from an EMBL/GenBank/DDBJ whole genome shotgun (WGS) entry which is preliminary data.</text>
</comment>
<evidence type="ECO:0000313" key="1">
    <source>
        <dbReference type="EMBL" id="GGP01504.1"/>
    </source>
</evidence>
<gene>
    <name evidence="1" type="ORF">GCM10010992_02150</name>
</gene>
<dbReference type="EMBL" id="BMLV01000001">
    <property type="protein sequence ID" value="GGP01504.1"/>
    <property type="molecule type" value="Genomic_DNA"/>
</dbReference>
<dbReference type="Proteomes" id="UP000620064">
    <property type="component" value="Unassembled WGS sequence"/>
</dbReference>
<reference evidence="2" key="1">
    <citation type="journal article" date="2019" name="Int. J. Syst. Evol. Microbiol.">
        <title>The Global Catalogue of Microorganisms (GCM) 10K type strain sequencing project: providing services to taxonomists for standard genome sequencing and annotation.</title>
        <authorList>
            <consortium name="The Broad Institute Genomics Platform"/>
            <consortium name="The Broad Institute Genome Sequencing Center for Infectious Disease"/>
            <person name="Wu L."/>
            <person name="Ma J."/>
        </authorList>
    </citation>
    <scope>NUCLEOTIDE SEQUENCE [LARGE SCALE GENOMIC DNA]</scope>
    <source>
        <strain evidence="2">CGMCC 1.7656</strain>
    </source>
</reference>
<sequence length="75" mass="9130">MKGKILDCTRKNSSENDFVNELAEEIEINPNQITDFKLQYHQYFLEKYLLQHPEIQYSLEKFWKIREECIFALQS</sequence>
<protein>
    <submittedName>
        <fullName evidence="1">Uncharacterized protein</fullName>
    </submittedName>
</protein>
<evidence type="ECO:0000313" key="2">
    <source>
        <dbReference type="Proteomes" id="UP000620064"/>
    </source>
</evidence>
<keyword evidence="2" id="KW-1185">Reference proteome</keyword>
<name>A0ABQ2NFY1_9FLAO</name>
<organism evidence="1 2">
    <name type="scientific">Cloacibacterium rupense</name>
    <dbReference type="NCBI Taxonomy" id="517423"/>
    <lineage>
        <taxon>Bacteria</taxon>
        <taxon>Pseudomonadati</taxon>
        <taxon>Bacteroidota</taxon>
        <taxon>Flavobacteriia</taxon>
        <taxon>Flavobacteriales</taxon>
        <taxon>Weeksellaceae</taxon>
    </lineage>
</organism>
<proteinExistence type="predicted"/>
<accession>A0ABQ2NFY1</accession>
<dbReference type="RefSeq" id="WP_188616228.1">
    <property type="nucleotide sequence ID" value="NZ_BMLV01000001.1"/>
</dbReference>